<dbReference type="Proteomes" id="UP000700596">
    <property type="component" value="Unassembled WGS sequence"/>
</dbReference>
<dbReference type="Gene3D" id="3.90.1410.10">
    <property type="entry name" value="set domain protein methyltransferase, domain 1"/>
    <property type="match status" value="1"/>
</dbReference>
<protein>
    <recommendedName>
        <fullName evidence="1">SET domain-containing protein</fullName>
    </recommendedName>
</protein>
<accession>A0A9P9DEB9</accession>
<dbReference type="InterPro" id="IPR050600">
    <property type="entry name" value="SETD3_SETD6_MTase"/>
</dbReference>
<dbReference type="SUPFAM" id="SSF82199">
    <property type="entry name" value="SET domain"/>
    <property type="match status" value="1"/>
</dbReference>
<dbReference type="PANTHER" id="PTHR13271">
    <property type="entry name" value="UNCHARACTERIZED PUTATIVE METHYLTRANSFERASE"/>
    <property type="match status" value="1"/>
</dbReference>
<proteinExistence type="predicted"/>
<name>A0A9P9DEB9_9PLEO</name>
<organism evidence="2 3">
    <name type="scientific">Dendryphion nanum</name>
    <dbReference type="NCBI Taxonomy" id="256645"/>
    <lineage>
        <taxon>Eukaryota</taxon>
        <taxon>Fungi</taxon>
        <taxon>Dikarya</taxon>
        <taxon>Ascomycota</taxon>
        <taxon>Pezizomycotina</taxon>
        <taxon>Dothideomycetes</taxon>
        <taxon>Pleosporomycetidae</taxon>
        <taxon>Pleosporales</taxon>
        <taxon>Torulaceae</taxon>
        <taxon>Dendryphion</taxon>
    </lineage>
</organism>
<feature type="domain" description="SET" evidence="1">
    <location>
        <begin position="19"/>
        <end position="223"/>
    </location>
</feature>
<keyword evidence="3" id="KW-1185">Reference proteome</keyword>
<reference evidence="2" key="1">
    <citation type="journal article" date="2021" name="Nat. Commun.">
        <title>Genetic determinants of endophytism in the Arabidopsis root mycobiome.</title>
        <authorList>
            <person name="Mesny F."/>
            <person name="Miyauchi S."/>
            <person name="Thiergart T."/>
            <person name="Pickel B."/>
            <person name="Atanasova L."/>
            <person name="Karlsson M."/>
            <person name="Huettel B."/>
            <person name="Barry K.W."/>
            <person name="Haridas S."/>
            <person name="Chen C."/>
            <person name="Bauer D."/>
            <person name="Andreopoulos W."/>
            <person name="Pangilinan J."/>
            <person name="LaButti K."/>
            <person name="Riley R."/>
            <person name="Lipzen A."/>
            <person name="Clum A."/>
            <person name="Drula E."/>
            <person name="Henrissat B."/>
            <person name="Kohler A."/>
            <person name="Grigoriev I.V."/>
            <person name="Martin F.M."/>
            <person name="Hacquard S."/>
        </authorList>
    </citation>
    <scope>NUCLEOTIDE SEQUENCE</scope>
    <source>
        <strain evidence="2">MPI-CAGE-CH-0243</strain>
    </source>
</reference>
<dbReference type="EMBL" id="JAGMWT010000013">
    <property type="protein sequence ID" value="KAH7117651.1"/>
    <property type="molecule type" value="Genomic_DNA"/>
</dbReference>
<evidence type="ECO:0000259" key="1">
    <source>
        <dbReference type="PROSITE" id="PS50280"/>
    </source>
</evidence>
<dbReference type="AlphaFoldDB" id="A0A9P9DEB9"/>
<comment type="caution">
    <text evidence="2">The sequence shown here is derived from an EMBL/GenBank/DDBJ whole genome shotgun (WGS) entry which is preliminary data.</text>
</comment>
<evidence type="ECO:0000313" key="2">
    <source>
        <dbReference type="EMBL" id="KAH7117651.1"/>
    </source>
</evidence>
<dbReference type="PROSITE" id="PS50280">
    <property type="entry name" value="SET"/>
    <property type="match status" value="1"/>
</dbReference>
<dbReference type="OrthoDB" id="341421at2759"/>
<dbReference type="Pfam" id="PF00856">
    <property type="entry name" value="SET"/>
    <property type="match status" value="1"/>
</dbReference>
<evidence type="ECO:0000313" key="3">
    <source>
        <dbReference type="Proteomes" id="UP000700596"/>
    </source>
</evidence>
<dbReference type="InterPro" id="IPR046341">
    <property type="entry name" value="SET_dom_sf"/>
</dbReference>
<dbReference type="PANTHER" id="PTHR13271:SF137">
    <property type="entry name" value="SET DOMAIN-CONTAINING PROTEIN"/>
    <property type="match status" value="1"/>
</dbReference>
<dbReference type="InterPro" id="IPR001214">
    <property type="entry name" value="SET_dom"/>
</dbReference>
<dbReference type="GO" id="GO:0016279">
    <property type="term" value="F:protein-lysine N-methyltransferase activity"/>
    <property type="evidence" value="ECO:0007669"/>
    <property type="project" value="TreeGrafter"/>
</dbReference>
<sequence length="372" mass="42749">MEPYEDLIRWGKEKGINMNGIKPLTMPGRGTGVVATRNLHAGETLLLVPNRALRSLHNVPQSIIDVLPKESSLHALLAAYVTLYQDSDFAIWNTSFPPLSSFDSAPLVWPQELQALLPHAAKDLLTKQQLKFDRAWSAFYKAFPTISHENYLHSWLLVNSRSFYYTTTKMRRFPHDDRLALLPIADLFNHSDRGCETKFSTQNYKIIADREYSTGEEVYFCYGGHSNDFLLIEYGFILSENIWDAVPLDELVLPLLSKDQKEILNDNAFLGNYTLDRNNAGCFRTQVALRMLCCSLMQWQSFVDAEDDGEASQRQVDNLLLTCLEKYSIKIHQSLKHIDALEAGDESSRELLRRRWKQIQDMVTHTIKRLNT</sequence>
<gene>
    <name evidence="2" type="ORF">B0J11DRAFT_583049</name>
</gene>